<evidence type="ECO:0000313" key="1">
    <source>
        <dbReference type="EMBL" id="CAD8101887.1"/>
    </source>
</evidence>
<sequence>MCIQSLNIVQMETSKNTWQKRKKIDLAKLKQYSLSIILLKALKFYIRIKQYIVILSRATSYYMREQQKLLILAQLA</sequence>
<accession>A0A8S1PFF3</accession>
<dbReference type="Proteomes" id="UP000688137">
    <property type="component" value="Unassembled WGS sequence"/>
</dbReference>
<dbReference type="AlphaFoldDB" id="A0A8S1PFF3"/>
<evidence type="ECO:0000313" key="2">
    <source>
        <dbReference type="Proteomes" id="UP000688137"/>
    </source>
</evidence>
<reference evidence="1" key="1">
    <citation type="submission" date="2021-01" db="EMBL/GenBank/DDBJ databases">
        <authorList>
            <consortium name="Genoscope - CEA"/>
            <person name="William W."/>
        </authorList>
    </citation>
    <scope>NUCLEOTIDE SEQUENCE</scope>
</reference>
<gene>
    <name evidence="1" type="ORF">PPRIM_AZ9-3.1.T1170009</name>
</gene>
<comment type="caution">
    <text evidence="1">The sequence shown here is derived from an EMBL/GenBank/DDBJ whole genome shotgun (WGS) entry which is preliminary data.</text>
</comment>
<keyword evidence="2" id="KW-1185">Reference proteome</keyword>
<dbReference type="EMBL" id="CAJJDM010000120">
    <property type="protein sequence ID" value="CAD8101887.1"/>
    <property type="molecule type" value="Genomic_DNA"/>
</dbReference>
<protein>
    <submittedName>
        <fullName evidence="1">Uncharacterized protein</fullName>
    </submittedName>
</protein>
<name>A0A8S1PFF3_PARPR</name>
<organism evidence="1 2">
    <name type="scientific">Paramecium primaurelia</name>
    <dbReference type="NCBI Taxonomy" id="5886"/>
    <lineage>
        <taxon>Eukaryota</taxon>
        <taxon>Sar</taxon>
        <taxon>Alveolata</taxon>
        <taxon>Ciliophora</taxon>
        <taxon>Intramacronucleata</taxon>
        <taxon>Oligohymenophorea</taxon>
        <taxon>Peniculida</taxon>
        <taxon>Parameciidae</taxon>
        <taxon>Paramecium</taxon>
    </lineage>
</organism>
<proteinExistence type="predicted"/>